<dbReference type="Proteomes" id="UP000707138">
    <property type="component" value="Unassembled WGS sequence"/>
</dbReference>
<reference evidence="1 2" key="1">
    <citation type="journal article" date="2021" name="Sci. Rep.">
        <title>The distribution of antibiotic resistance genes in chicken gut microbiota commensals.</title>
        <authorList>
            <person name="Juricova H."/>
            <person name="Matiasovicova J."/>
            <person name="Kubasova T."/>
            <person name="Cejkova D."/>
            <person name="Rychlik I."/>
        </authorList>
    </citation>
    <scope>NUCLEOTIDE SEQUENCE [LARGE SCALE GENOMIC DNA]</scope>
    <source>
        <strain evidence="1 2">An537</strain>
    </source>
</reference>
<protein>
    <submittedName>
        <fullName evidence="1">Uncharacterized protein</fullName>
    </submittedName>
</protein>
<name>A0ABS2GI40_9FIRM</name>
<comment type="caution">
    <text evidence="1">The sequence shown here is derived from an EMBL/GenBank/DDBJ whole genome shotgun (WGS) entry which is preliminary data.</text>
</comment>
<organism evidence="1 2">
    <name type="scientific">Veillonella magna</name>
    <dbReference type="NCBI Taxonomy" id="464322"/>
    <lineage>
        <taxon>Bacteria</taxon>
        <taxon>Bacillati</taxon>
        <taxon>Bacillota</taxon>
        <taxon>Negativicutes</taxon>
        <taxon>Veillonellales</taxon>
        <taxon>Veillonellaceae</taxon>
        <taxon>Veillonella</taxon>
    </lineage>
</organism>
<sequence>MEMRTEELRAAARKSLDECLADSVVPKELWPDIEAWLVETGLGAIYLEGREAVGAWWASREVARLGYAINFAKCGCLPGNWFPEGENWLLAQAEAKLRLVADWETLIANAALVRI</sequence>
<evidence type="ECO:0000313" key="2">
    <source>
        <dbReference type="Proteomes" id="UP000707138"/>
    </source>
</evidence>
<gene>
    <name evidence="1" type="ORF">H6A01_06445</name>
</gene>
<dbReference type="EMBL" id="JACJLA010000010">
    <property type="protein sequence ID" value="MBM6912957.1"/>
    <property type="molecule type" value="Genomic_DNA"/>
</dbReference>
<evidence type="ECO:0000313" key="1">
    <source>
        <dbReference type="EMBL" id="MBM6912957.1"/>
    </source>
</evidence>
<dbReference type="RefSeq" id="WP_205087960.1">
    <property type="nucleotide sequence ID" value="NZ_JACJLA010000010.1"/>
</dbReference>
<keyword evidence="2" id="KW-1185">Reference proteome</keyword>
<accession>A0ABS2GI40</accession>
<proteinExistence type="predicted"/>